<feature type="short sequence motif" description="GXSXG" evidence="4">
    <location>
        <begin position="45"/>
        <end position="49"/>
    </location>
</feature>
<dbReference type="STRING" id="1802163.A2932_02055"/>
<keyword evidence="2 4" id="KW-0442">Lipid degradation</keyword>
<evidence type="ECO:0000259" key="5">
    <source>
        <dbReference type="PROSITE" id="PS51635"/>
    </source>
</evidence>
<evidence type="ECO:0000256" key="1">
    <source>
        <dbReference type="ARBA" id="ARBA00022801"/>
    </source>
</evidence>
<evidence type="ECO:0000313" key="7">
    <source>
        <dbReference type="Proteomes" id="UP000179153"/>
    </source>
</evidence>
<dbReference type="GO" id="GO:0016787">
    <property type="term" value="F:hydrolase activity"/>
    <property type="evidence" value="ECO:0007669"/>
    <property type="project" value="UniProtKB-UniRule"/>
</dbReference>
<proteinExistence type="predicted"/>
<feature type="active site" description="Proton acceptor" evidence="4">
    <location>
        <position position="193"/>
    </location>
</feature>
<protein>
    <recommendedName>
        <fullName evidence="5">PNPLA domain-containing protein</fullName>
    </recommendedName>
</protein>
<dbReference type="InterPro" id="IPR050301">
    <property type="entry name" value="NTE"/>
</dbReference>
<keyword evidence="1 4" id="KW-0378">Hydrolase</keyword>
<dbReference type="GO" id="GO:0016042">
    <property type="term" value="P:lipid catabolic process"/>
    <property type="evidence" value="ECO:0007669"/>
    <property type="project" value="UniProtKB-UniRule"/>
</dbReference>
<feature type="active site" description="Nucleophile" evidence="4">
    <location>
        <position position="47"/>
    </location>
</feature>
<evidence type="ECO:0000256" key="4">
    <source>
        <dbReference type="PROSITE-ProRule" id="PRU01161"/>
    </source>
</evidence>
<keyword evidence="3 4" id="KW-0443">Lipid metabolism</keyword>
<reference evidence="6 7" key="1">
    <citation type="journal article" date="2016" name="Nat. Commun.">
        <title>Thousands of microbial genomes shed light on interconnected biogeochemical processes in an aquifer system.</title>
        <authorList>
            <person name="Anantharaman K."/>
            <person name="Brown C.T."/>
            <person name="Hug L.A."/>
            <person name="Sharon I."/>
            <person name="Castelle C.J."/>
            <person name="Probst A.J."/>
            <person name="Thomas B.C."/>
            <person name="Singh A."/>
            <person name="Wilkins M.J."/>
            <person name="Karaoz U."/>
            <person name="Brodie E.L."/>
            <person name="Williams K.H."/>
            <person name="Hubbard S.S."/>
            <person name="Banfield J.F."/>
        </authorList>
    </citation>
    <scope>NUCLEOTIDE SEQUENCE [LARGE SCALE GENOMIC DNA]</scope>
</reference>
<dbReference type="Pfam" id="PF01734">
    <property type="entry name" value="Patatin"/>
    <property type="match status" value="1"/>
</dbReference>
<feature type="domain" description="PNPLA" evidence="5">
    <location>
        <begin position="14"/>
        <end position="209"/>
    </location>
</feature>
<dbReference type="EMBL" id="MHOI01000021">
    <property type="protein sequence ID" value="OGZ61279.1"/>
    <property type="molecule type" value="Genomic_DNA"/>
</dbReference>
<evidence type="ECO:0000256" key="3">
    <source>
        <dbReference type="ARBA" id="ARBA00023098"/>
    </source>
</evidence>
<organism evidence="6 7">
    <name type="scientific">Candidatus Spechtbacteria bacterium RIFCSPLOWO2_01_FULL_46_10</name>
    <dbReference type="NCBI Taxonomy" id="1802163"/>
    <lineage>
        <taxon>Bacteria</taxon>
        <taxon>Candidatus Spechtiibacteriota</taxon>
    </lineage>
</organism>
<comment type="caution">
    <text evidence="4">Lacks conserved residue(s) required for the propagation of feature annotation.</text>
</comment>
<gene>
    <name evidence="6" type="ORF">A2932_02055</name>
</gene>
<dbReference type="Gene3D" id="3.40.1090.10">
    <property type="entry name" value="Cytosolic phospholipase A2 catalytic domain"/>
    <property type="match status" value="2"/>
</dbReference>
<dbReference type="PANTHER" id="PTHR14226:SF57">
    <property type="entry name" value="BLR7027 PROTEIN"/>
    <property type="match status" value="1"/>
</dbReference>
<name>A0A1G2HFW4_9BACT</name>
<dbReference type="Proteomes" id="UP000179153">
    <property type="component" value="Unassembled WGS sequence"/>
</dbReference>
<sequence length="332" mass="36830">MGSAKIDKLGKIGFVFSGGSMRGAFQAGALEVVWKQGIHPHYVFGVSVGALNASAAALGKANELIDVWENIDRKDVYRFPVLKKMQRGILFSASLFENDPLIDLMLKFSKKDPKKFRTLQEKEEAIGRALTQGGVTPFGVVATNWQLGQPEVFTNYDQRVLDEPALLAKAIRASGSIPLFFPLVDIGEYQYGDGNAKYFNTLRPAVEAGCDTIIFFHITHSSRPINRYAKMIDVALRVVEMNVALYKEDKDLLNEALSLRESPSGNFQILLNKIKKIRGKDVRLVTIKPSVALPDVGFKATGNFDKNDIRLLIEEGRKAANETLGRENLLII</sequence>
<comment type="caution">
    <text evidence="6">The sequence shown here is derived from an EMBL/GenBank/DDBJ whole genome shotgun (WGS) entry which is preliminary data.</text>
</comment>
<evidence type="ECO:0000313" key="6">
    <source>
        <dbReference type="EMBL" id="OGZ61279.1"/>
    </source>
</evidence>
<dbReference type="PROSITE" id="PS51635">
    <property type="entry name" value="PNPLA"/>
    <property type="match status" value="1"/>
</dbReference>
<dbReference type="SUPFAM" id="SSF52151">
    <property type="entry name" value="FabD/lysophospholipase-like"/>
    <property type="match status" value="1"/>
</dbReference>
<dbReference type="AlphaFoldDB" id="A0A1G2HFW4"/>
<dbReference type="InterPro" id="IPR016035">
    <property type="entry name" value="Acyl_Trfase/lysoPLipase"/>
</dbReference>
<evidence type="ECO:0000256" key="2">
    <source>
        <dbReference type="ARBA" id="ARBA00022963"/>
    </source>
</evidence>
<accession>A0A1G2HFW4</accession>
<dbReference type="InterPro" id="IPR002641">
    <property type="entry name" value="PNPLA_dom"/>
</dbReference>
<dbReference type="PANTHER" id="PTHR14226">
    <property type="entry name" value="NEUROPATHY TARGET ESTERASE/SWISS CHEESE D.MELANOGASTER"/>
    <property type="match status" value="1"/>
</dbReference>